<comment type="function">
    <text evidence="13">Endonuclease which cleaves flap structures at the junction between single-stranded DNA and double-stranded DNA. Specific for 5'-overhanging flap structures in which the 5'-upstream of the flap is completely double-stranded. Prefers the blocked-flap structures similar to those occurring at replication forks, in which the 5' single-strand overhang of the flap is double-stranded. Also possesses weak 5'- to 3'-exonuclease activity on nicked but not gapped double-stranded DNA. Does not cleave bubble-like or Holliday junction substrates.</text>
</comment>
<dbReference type="PANTHER" id="PTHR11081:SF70">
    <property type="entry name" value="FLAP ENDONUCLEASE GEN HOMOLOG 1"/>
    <property type="match status" value="1"/>
</dbReference>
<evidence type="ECO:0000256" key="4">
    <source>
        <dbReference type="ARBA" id="ARBA00022723"/>
    </source>
</evidence>
<evidence type="ECO:0000256" key="14">
    <source>
        <dbReference type="ARBA" id="ARBA00070746"/>
    </source>
</evidence>
<feature type="domain" description="XPG N-terminal" evidence="19">
    <location>
        <begin position="1"/>
        <end position="95"/>
    </location>
</feature>
<dbReference type="GO" id="GO:0008821">
    <property type="term" value="F:crossover junction DNA endonuclease activity"/>
    <property type="evidence" value="ECO:0007669"/>
    <property type="project" value="UniProtKB-ARBA"/>
</dbReference>
<comment type="subcellular location">
    <subcellularLocation>
        <location evidence="2">Nucleus</location>
    </subcellularLocation>
</comment>
<evidence type="ECO:0000313" key="20">
    <source>
        <dbReference type="Proteomes" id="UP000504634"/>
    </source>
</evidence>
<dbReference type="CTD" id="38594"/>
<dbReference type="SMART" id="SM00485">
    <property type="entry name" value="XPGN"/>
    <property type="match status" value="1"/>
</dbReference>
<keyword evidence="5 21" id="KW-0255">Endonuclease</keyword>
<dbReference type="SUPFAM" id="SSF88723">
    <property type="entry name" value="PIN domain-like"/>
    <property type="match status" value="1"/>
</dbReference>
<comment type="similarity">
    <text evidence="12">Belongs to the XPG/RAD2 endonuclease family. GEN subfamily.</text>
</comment>
<reference evidence="21" key="1">
    <citation type="submission" date="2025-08" db="UniProtKB">
        <authorList>
            <consortium name="RefSeq"/>
        </authorList>
    </citation>
    <scope>IDENTIFICATION</scope>
    <source>
        <strain evidence="21">11010-0011.00</strain>
        <tissue evidence="21">Whole body</tissue>
    </source>
</reference>
<dbReference type="Gene3D" id="3.40.50.1010">
    <property type="entry name" value="5'-nuclease"/>
    <property type="match status" value="1"/>
</dbReference>
<dbReference type="SUPFAM" id="SSF47807">
    <property type="entry name" value="5' to 3' exonuclease, C-terminal subdomain"/>
    <property type="match status" value="1"/>
</dbReference>
<organism evidence="20 21">
    <name type="scientific">Drosophila lebanonensis</name>
    <name type="common">Fruit fly</name>
    <name type="synonym">Scaptodrosophila lebanonensis</name>
    <dbReference type="NCBI Taxonomy" id="7225"/>
    <lineage>
        <taxon>Eukaryota</taxon>
        <taxon>Metazoa</taxon>
        <taxon>Ecdysozoa</taxon>
        <taxon>Arthropoda</taxon>
        <taxon>Hexapoda</taxon>
        <taxon>Insecta</taxon>
        <taxon>Pterygota</taxon>
        <taxon>Neoptera</taxon>
        <taxon>Endopterygota</taxon>
        <taxon>Diptera</taxon>
        <taxon>Brachycera</taxon>
        <taxon>Muscomorpha</taxon>
        <taxon>Ephydroidea</taxon>
        <taxon>Drosophilidae</taxon>
        <taxon>Scaptodrosophila</taxon>
    </lineage>
</organism>
<evidence type="ECO:0000256" key="5">
    <source>
        <dbReference type="ARBA" id="ARBA00022759"/>
    </source>
</evidence>
<dbReference type="PRINTS" id="PR00853">
    <property type="entry name" value="XPGRADSUPER"/>
</dbReference>
<dbReference type="AlphaFoldDB" id="A0A6J2TCM5"/>
<dbReference type="Proteomes" id="UP000504634">
    <property type="component" value="Unplaced"/>
</dbReference>
<evidence type="ECO:0000259" key="18">
    <source>
        <dbReference type="SMART" id="SM00484"/>
    </source>
</evidence>
<keyword evidence="9" id="KW-0460">Magnesium</keyword>
<dbReference type="CDD" id="cd09905">
    <property type="entry name" value="H3TH_GEN1"/>
    <property type="match status" value="1"/>
</dbReference>
<dbReference type="InterPro" id="IPR006085">
    <property type="entry name" value="XPG_DNA_repair_N"/>
</dbReference>
<keyword evidence="3" id="KW-0540">Nuclease</keyword>
<dbReference type="RefSeq" id="XP_030372873.1">
    <property type="nucleotide sequence ID" value="XM_030517013.1"/>
</dbReference>
<evidence type="ECO:0000256" key="1">
    <source>
        <dbReference type="ARBA" id="ARBA00001946"/>
    </source>
</evidence>
<dbReference type="GO" id="GO:0006281">
    <property type="term" value="P:DNA repair"/>
    <property type="evidence" value="ECO:0007669"/>
    <property type="project" value="UniProtKB-KW"/>
</dbReference>
<dbReference type="FunFam" id="3.40.50.1010:FF:000054">
    <property type="entry name" value="Flap endonuclease GEN"/>
    <property type="match status" value="1"/>
</dbReference>
<dbReference type="Gene3D" id="1.10.150.20">
    <property type="entry name" value="5' to 3' exonuclease, C-terminal subdomain"/>
    <property type="match status" value="1"/>
</dbReference>
<keyword evidence="8" id="KW-0269">Exonuclease</keyword>
<evidence type="ECO:0000256" key="13">
    <source>
        <dbReference type="ARBA" id="ARBA00053976"/>
    </source>
</evidence>
<evidence type="ECO:0000256" key="8">
    <source>
        <dbReference type="ARBA" id="ARBA00022839"/>
    </source>
</evidence>
<sequence length="763" mass="86449">MGVKDLWTVLTPHAVRKPISELRGKKVAIDLAGWVCESLNVVDYFVHPRHHLKNLFFRTCYLIWEQVIPVFVLEGVAPKLKSQVIAKRNEMQFRGVRPKEKDASAPSSSQATGKADKGRTRFNHVLKQCETLLLAMGIQCVKGPGEAEAYCAFLNKHGLVDGVISQDSDCFAYGAVRVYRNFSVSTQGAQAASGGAVDIYDMREICTTMDFGQHKVIVMGLLCGCDYCPDGIGGVGKDGVLKLFNKYKETEILAHIRTWRQQIEKYNALEVRVDDKSICSNCGHMGRTQSHTKSGCGVCRTHRGCDESLWKEQRLSIKAELALRKKALTVEDFPNEEIIAEFLTDPPVVPNLNLNWSKPNIVKFIKQIGHLLQWPEIYCFQKFFPILTRWQVQQRDKGESLVEPLEIIKKRTVKGVASLELRWHDVSGCFTGLIPDEQIAEFELEHPKGVEELYYTIEPLSMLEVAYPDLVSAFLKSKEKPPKKSATRKKKNKTDVPLSALENLEDLVKASDAICEVATKPRRGRKKAEVGQSREGIQKINKFLKHKENTPLKIQPRNTLRQQCSTPITKCLPSDLDSDCDADFNMSDIVNGIISNPNALPVVTKHGDHNLHYEPLDEDLSMRLAQLSLLDKNESIRSQHFQMQMPLVDDSDLMLQKRRNQSIQETQPQTKRLSLDDSFDLLVKGDLKRVPHLLQQRTPIKTPVERFKRQHRLSTSYKNTPKQSPKNVSYFFDNIDNEGVDAFEQLMDVSMGHNELVVISDSD</sequence>
<keyword evidence="11" id="KW-0539">Nucleus</keyword>
<dbReference type="InterPro" id="IPR041012">
    <property type="entry name" value="GEN_chromo"/>
</dbReference>
<dbReference type="CDD" id="cd09869">
    <property type="entry name" value="PIN_GEN1"/>
    <property type="match status" value="1"/>
</dbReference>
<dbReference type="SMART" id="SM00484">
    <property type="entry name" value="XPGI"/>
    <property type="match status" value="1"/>
</dbReference>
<evidence type="ECO:0000256" key="11">
    <source>
        <dbReference type="ARBA" id="ARBA00023242"/>
    </source>
</evidence>
<dbReference type="InterPro" id="IPR006086">
    <property type="entry name" value="XPG-I_dom"/>
</dbReference>
<dbReference type="InterPro" id="IPR036279">
    <property type="entry name" value="5-3_exonuclease_C_sf"/>
</dbReference>
<evidence type="ECO:0000256" key="16">
    <source>
        <dbReference type="ARBA" id="ARBA00080957"/>
    </source>
</evidence>
<dbReference type="Pfam" id="PF18704">
    <property type="entry name" value="Chromo_2"/>
    <property type="match status" value="1"/>
</dbReference>
<gene>
    <name evidence="21" type="primary">LOC115622897</name>
</gene>
<dbReference type="GO" id="GO:0005634">
    <property type="term" value="C:nucleus"/>
    <property type="evidence" value="ECO:0007669"/>
    <property type="project" value="UniProtKB-SubCell"/>
</dbReference>
<name>A0A6J2TCM5_DROLE</name>
<dbReference type="InterPro" id="IPR029060">
    <property type="entry name" value="PIN-like_dom_sf"/>
</dbReference>
<dbReference type="OrthoDB" id="2959108at2759"/>
<dbReference type="GeneID" id="115622897"/>
<evidence type="ECO:0000259" key="19">
    <source>
        <dbReference type="SMART" id="SM00485"/>
    </source>
</evidence>
<keyword evidence="4" id="KW-0479">Metal-binding</keyword>
<dbReference type="FunFam" id="1.10.150.20:FF:000030">
    <property type="entry name" value="Flap endonuclease GEN-like 1"/>
    <property type="match status" value="1"/>
</dbReference>
<keyword evidence="7" id="KW-0378">Hydrolase</keyword>
<keyword evidence="10" id="KW-0234">DNA repair</keyword>
<evidence type="ECO:0000256" key="2">
    <source>
        <dbReference type="ARBA" id="ARBA00004123"/>
    </source>
</evidence>
<evidence type="ECO:0000256" key="12">
    <source>
        <dbReference type="ARBA" id="ARBA00038112"/>
    </source>
</evidence>
<evidence type="ECO:0000256" key="10">
    <source>
        <dbReference type="ARBA" id="ARBA00023204"/>
    </source>
</evidence>
<evidence type="ECO:0000256" key="6">
    <source>
        <dbReference type="ARBA" id="ARBA00022763"/>
    </source>
</evidence>
<dbReference type="PANTHER" id="PTHR11081">
    <property type="entry name" value="FLAP ENDONUCLEASE FAMILY MEMBER"/>
    <property type="match status" value="1"/>
</dbReference>
<dbReference type="GO" id="GO:0000400">
    <property type="term" value="F:four-way junction DNA binding"/>
    <property type="evidence" value="ECO:0007669"/>
    <property type="project" value="TreeGrafter"/>
</dbReference>
<dbReference type="InterPro" id="IPR006084">
    <property type="entry name" value="XPG/Rad2"/>
</dbReference>
<dbReference type="Pfam" id="PF00867">
    <property type="entry name" value="XPG_I"/>
    <property type="match status" value="1"/>
</dbReference>
<proteinExistence type="inferred from homology"/>
<comment type="cofactor">
    <cofactor evidence="1">
        <name>Mg(2+)</name>
        <dbReference type="ChEBI" id="CHEBI:18420"/>
    </cofactor>
</comment>
<evidence type="ECO:0000313" key="21">
    <source>
        <dbReference type="RefSeq" id="XP_030372873.1"/>
    </source>
</evidence>
<evidence type="ECO:0000256" key="17">
    <source>
        <dbReference type="SAM" id="MobiDB-lite"/>
    </source>
</evidence>
<evidence type="ECO:0000256" key="9">
    <source>
        <dbReference type="ARBA" id="ARBA00022842"/>
    </source>
</evidence>
<accession>A0A6J2TCM5</accession>
<evidence type="ECO:0000256" key="15">
    <source>
        <dbReference type="ARBA" id="ARBA00076716"/>
    </source>
</evidence>
<feature type="domain" description="XPG-I" evidence="18">
    <location>
        <begin position="134"/>
        <end position="211"/>
    </location>
</feature>
<dbReference type="Pfam" id="PF00752">
    <property type="entry name" value="XPG_N"/>
    <property type="match status" value="1"/>
</dbReference>
<keyword evidence="20" id="KW-1185">Reference proteome</keyword>
<protein>
    <recommendedName>
        <fullName evidence="14">Flap endonuclease GEN</fullName>
    </recommendedName>
    <alternativeName>
        <fullName evidence="16">Flap structure-specific endonuclease GEN</fullName>
    </alternativeName>
    <alternativeName>
        <fullName evidence="15">Xpg-like endonuclease</fullName>
    </alternativeName>
</protein>
<dbReference type="GO" id="GO:0004527">
    <property type="term" value="F:exonuclease activity"/>
    <property type="evidence" value="ECO:0007669"/>
    <property type="project" value="UniProtKB-KW"/>
</dbReference>
<evidence type="ECO:0000256" key="3">
    <source>
        <dbReference type="ARBA" id="ARBA00022722"/>
    </source>
</evidence>
<dbReference type="GO" id="GO:0017108">
    <property type="term" value="F:5'-flap endonuclease activity"/>
    <property type="evidence" value="ECO:0007669"/>
    <property type="project" value="UniProtKB-ARBA"/>
</dbReference>
<evidence type="ECO:0000256" key="7">
    <source>
        <dbReference type="ARBA" id="ARBA00022801"/>
    </source>
</evidence>
<dbReference type="GO" id="GO:0046872">
    <property type="term" value="F:metal ion binding"/>
    <property type="evidence" value="ECO:0007669"/>
    <property type="project" value="UniProtKB-KW"/>
</dbReference>
<keyword evidence="6" id="KW-0227">DNA damage</keyword>
<feature type="region of interest" description="Disordered" evidence="17">
    <location>
        <begin position="96"/>
        <end position="117"/>
    </location>
</feature>